<dbReference type="CDD" id="cd15482">
    <property type="entry name" value="Sialidase_non-viral"/>
    <property type="match status" value="1"/>
</dbReference>
<dbReference type="InterPro" id="IPR036278">
    <property type="entry name" value="Sialidase_sf"/>
</dbReference>
<proteinExistence type="predicted"/>
<reference evidence="2" key="1">
    <citation type="journal article" date="2019" name="Int. J. Syst. Evol. Microbiol.">
        <title>The Global Catalogue of Microorganisms (GCM) 10K type strain sequencing project: providing services to taxonomists for standard genome sequencing and annotation.</title>
        <authorList>
            <consortium name="The Broad Institute Genomics Platform"/>
            <consortium name="The Broad Institute Genome Sequencing Center for Infectious Disease"/>
            <person name="Wu L."/>
            <person name="Ma J."/>
        </authorList>
    </citation>
    <scope>NUCLEOTIDE SEQUENCE [LARGE SCALE GENOMIC DNA]</scope>
    <source>
        <strain evidence="2">CCUG 53762</strain>
    </source>
</reference>
<protein>
    <submittedName>
        <fullName evidence="1">Sialidase family protein</fullName>
        <ecNumber evidence="1">3.2.1.-</ecNumber>
    </submittedName>
</protein>
<dbReference type="Gene3D" id="2.120.10.10">
    <property type="match status" value="1"/>
</dbReference>
<keyword evidence="2" id="KW-1185">Reference proteome</keyword>
<organism evidence="1 2">
    <name type="scientific">Pseudopedobacter beijingensis</name>
    <dbReference type="NCBI Taxonomy" id="1207056"/>
    <lineage>
        <taxon>Bacteria</taxon>
        <taxon>Pseudomonadati</taxon>
        <taxon>Bacteroidota</taxon>
        <taxon>Sphingobacteriia</taxon>
        <taxon>Sphingobacteriales</taxon>
        <taxon>Sphingobacteriaceae</taxon>
        <taxon>Pseudopedobacter</taxon>
    </lineage>
</organism>
<comment type="caution">
    <text evidence="1">The sequence shown here is derived from an EMBL/GenBank/DDBJ whole genome shotgun (WGS) entry which is preliminary data.</text>
</comment>
<accession>A0ABW4I6Y5</accession>
<evidence type="ECO:0000313" key="2">
    <source>
        <dbReference type="Proteomes" id="UP001597118"/>
    </source>
</evidence>
<dbReference type="SUPFAM" id="SSF50939">
    <property type="entry name" value="Sialidases"/>
    <property type="match status" value="1"/>
</dbReference>
<dbReference type="EMBL" id="JBHUDG010000002">
    <property type="protein sequence ID" value="MFD1628470.1"/>
    <property type="molecule type" value="Genomic_DNA"/>
</dbReference>
<dbReference type="GO" id="GO:0016798">
    <property type="term" value="F:hydrolase activity, acting on glycosyl bonds"/>
    <property type="evidence" value="ECO:0007669"/>
    <property type="project" value="UniProtKB-KW"/>
</dbReference>
<keyword evidence="1" id="KW-0378">Hydrolase</keyword>
<evidence type="ECO:0000313" key="1">
    <source>
        <dbReference type="EMBL" id="MFD1628470.1"/>
    </source>
</evidence>
<keyword evidence="1" id="KW-0326">Glycosidase</keyword>
<dbReference type="Proteomes" id="UP001597118">
    <property type="component" value="Unassembled WGS sequence"/>
</dbReference>
<name>A0ABW4I6Y5_9SPHI</name>
<dbReference type="RefSeq" id="WP_379660857.1">
    <property type="nucleotide sequence ID" value="NZ_JBHUDG010000002.1"/>
</dbReference>
<gene>
    <name evidence="1" type="ORF">ACFSAH_01205</name>
</gene>
<dbReference type="EC" id="3.2.1.-" evidence="1"/>
<sequence>MQWINKEKIAFIFLGLFLCLSIEVRSQIPGEQVDTKIWISQVKWMDPSTSTYLGSPSIVKLQNGDLLASFDYFGKFVGSDDTFIYVSKDKGKSWSPLAELKGMFWGNLFQHKNAVYLLGVSAGVGTRNIVIMKSQDNGKTWTNPTNSKNGLLFTDAVKGAAKYHGAPVPVVYHQGRIYRAFENLTDFLPGMRGYKAFAISANENTDLLNADSWIKSTEVAYDSSKDPEGSKNTTGWIEGNMVAGPEGRLWNILRVNSTPFVDRGAMVEILNDGKTATFNANDFITLPGGMSKFVIRKDPDKPIYWMLSNNNTNPGFPAQRNVLSLFASKDLRHWYHATTLMQDDQDLSETESIKRTGFQYPDWVFDGKDIIYLSRTSYGGSRNYHDSNRITFGRLEDFRNYLPANLKTE</sequence>